<dbReference type="InterPro" id="IPR016181">
    <property type="entry name" value="Acyl_CoA_acyltransferase"/>
</dbReference>
<dbReference type="GO" id="GO:0005840">
    <property type="term" value="C:ribosome"/>
    <property type="evidence" value="ECO:0007669"/>
    <property type="project" value="UniProtKB-KW"/>
</dbReference>
<keyword evidence="2" id="KW-0687">Ribonucleoprotein</keyword>
<dbReference type="GO" id="GO:0008999">
    <property type="term" value="F:protein-N-terminal-alanine acetyltransferase activity"/>
    <property type="evidence" value="ECO:0007669"/>
    <property type="project" value="TreeGrafter"/>
</dbReference>
<dbReference type="KEGG" id="cted:CTEST_10565"/>
<dbReference type="Proteomes" id="UP000035540">
    <property type="component" value="Chromosome"/>
</dbReference>
<dbReference type="PATRIC" id="fig|136857.5.peg.2096"/>
<keyword evidence="2" id="KW-0689">Ribosomal protein</keyword>
<gene>
    <name evidence="2" type="ORF">CTEST_10565</name>
</gene>
<dbReference type="CDD" id="cd04301">
    <property type="entry name" value="NAT_SF"/>
    <property type="match status" value="1"/>
</dbReference>
<reference evidence="2 3" key="1">
    <citation type="journal article" date="2015" name="Genome Announc.">
        <title>Complete Genome Sequence of the Type Strain Corynebacterium testudinoris DSM 44614, Recovered from Necrotic Lesions in the Mouth of a Tortoise.</title>
        <authorList>
            <person name="Ruckert C."/>
            <person name="Kriete M."/>
            <person name="Jaenicke S."/>
            <person name="Winkler A."/>
            <person name="Tauch A."/>
        </authorList>
    </citation>
    <scope>NUCLEOTIDE SEQUENCE [LARGE SCALE GENOMIC DNA]</scope>
    <source>
        <strain evidence="2 3">DSM 44614</strain>
    </source>
</reference>
<dbReference type="OrthoDB" id="9795188at2"/>
<dbReference type="GO" id="GO:1990189">
    <property type="term" value="F:protein N-terminal-serine acetyltransferase activity"/>
    <property type="evidence" value="ECO:0007669"/>
    <property type="project" value="TreeGrafter"/>
</dbReference>
<dbReference type="RefSeq" id="WP_047253679.1">
    <property type="nucleotide sequence ID" value="NZ_CP011545.1"/>
</dbReference>
<dbReference type="EMBL" id="CP011545">
    <property type="protein sequence ID" value="AKK09534.1"/>
    <property type="molecule type" value="Genomic_DNA"/>
</dbReference>
<accession>A0A0G3H855</accession>
<organism evidence="2 3">
    <name type="scientific">Corynebacterium testudinoris</name>
    <dbReference type="NCBI Taxonomy" id="136857"/>
    <lineage>
        <taxon>Bacteria</taxon>
        <taxon>Bacillati</taxon>
        <taxon>Actinomycetota</taxon>
        <taxon>Actinomycetes</taxon>
        <taxon>Mycobacteriales</taxon>
        <taxon>Corynebacteriaceae</taxon>
        <taxon>Corynebacterium</taxon>
    </lineage>
</organism>
<protein>
    <submittedName>
        <fullName evidence="2">Acetyltransferase, ribosomal protein N-acetylase</fullName>
    </submittedName>
</protein>
<dbReference type="SUPFAM" id="SSF55729">
    <property type="entry name" value="Acyl-CoA N-acyltransferases (Nat)"/>
    <property type="match status" value="1"/>
</dbReference>
<dbReference type="PANTHER" id="PTHR43441">
    <property type="entry name" value="RIBOSOMAL-PROTEIN-SERINE ACETYLTRANSFERASE"/>
    <property type="match status" value="1"/>
</dbReference>
<dbReference type="InterPro" id="IPR051908">
    <property type="entry name" value="Ribosomal_N-acetyltransferase"/>
</dbReference>
<dbReference type="PANTHER" id="PTHR43441:SF10">
    <property type="entry name" value="ACETYLTRANSFERASE"/>
    <property type="match status" value="1"/>
</dbReference>
<dbReference type="AlphaFoldDB" id="A0A0G3H855"/>
<reference evidence="3" key="2">
    <citation type="submission" date="2015-05" db="EMBL/GenBank/DDBJ databases">
        <title>Complete genome sequence of Corynebacterium testudinoris DSM 44614, recovered from necrotic lesions in the mouth of a tortoise.</title>
        <authorList>
            <person name="Ruckert C."/>
            <person name="Albersmeier A."/>
            <person name="Winkler A."/>
            <person name="Tauch A."/>
        </authorList>
    </citation>
    <scope>NUCLEOTIDE SEQUENCE [LARGE SCALE GENOMIC DNA]</scope>
    <source>
        <strain evidence="3">DSM 44614</strain>
    </source>
</reference>
<feature type="domain" description="N-acetyltransferase" evidence="1">
    <location>
        <begin position="16"/>
        <end position="173"/>
    </location>
</feature>
<evidence type="ECO:0000313" key="3">
    <source>
        <dbReference type="Proteomes" id="UP000035540"/>
    </source>
</evidence>
<dbReference type="GO" id="GO:0005737">
    <property type="term" value="C:cytoplasm"/>
    <property type="evidence" value="ECO:0007669"/>
    <property type="project" value="TreeGrafter"/>
</dbReference>
<sequence>MNLWEVKDVRLHGGGIVLRPLISADAADLYACAQDQRMIDFTTIPQPYTLDMAESFIAGSADTDDVRLVMTADDDDRFLGSIELRVTNKDAGIYDIGYHTAPWARGRGLQSVALRLVLEYALAGGAKRVEVKARADNAASRHVAEKAGARFEGIARKAEFHRGEHFDLAVYAVVEGDSV</sequence>
<dbReference type="STRING" id="136857.CTEST_10565"/>
<keyword evidence="2" id="KW-0808">Transferase</keyword>
<evidence type="ECO:0000313" key="2">
    <source>
        <dbReference type="EMBL" id="AKK09534.1"/>
    </source>
</evidence>
<name>A0A0G3H855_9CORY</name>
<proteinExistence type="predicted"/>
<dbReference type="Gene3D" id="3.40.630.30">
    <property type="match status" value="1"/>
</dbReference>
<keyword evidence="3" id="KW-1185">Reference proteome</keyword>
<evidence type="ECO:0000259" key="1">
    <source>
        <dbReference type="PROSITE" id="PS51186"/>
    </source>
</evidence>
<dbReference type="PROSITE" id="PS51186">
    <property type="entry name" value="GNAT"/>
    <property type="match status" value="1"/>
</dbReference>
<dbReference type="InterPro" id="IPR000182">
    <property type="entry name" value="GNAT_dom"/>
</dbReference>
<dbReference type="Pfam" id="PF13302">
    <property type="entry name" value="Acetyltransf_3"/>
    <property type="match status" value="1"/>
</dbReference>